<dbReference type="Pfam" id="PF01501">
    <property type="entry name" value="Glyco_transf_8"/>
    <property type="match status" value="1"/>
</dbReference>
<keyword evidence="2 4" id="KW-0808">Transferase</keyword>
<dbReference type="Proteomes" id="UP000029672">
    <property type="component" value="Chromosome"/>
</dbReference>
<dbReference type="HOGENOM" id="CLU_050833_0_0_6"/>
<organism evidence="4 5">
    <name type="scientific">Candidatus Francisella endociliophora</name>
    <dbReference type="NCBI Taxonomy" id="653937"/>
    <lineage>
        <taxon>Bacteria</taxon>
        <taxon>Pseudomonadati</taxon>
        <taxon>Pseudomonadota</taxon>
        <taxon>Gammaproteobacteria</taxon>
        <taxon>Thiotrichales</taxon>
        <taxon>Francisellaceae</taxon>
        <taxon>Francisella</taxon>
    </lineage>
</organism>
<gene>
    <name evidence="4" type="ORF">LO80_02910</name>
</gene>
<dbReference type="Gene3D" id="3.90.550.10">
    <property type="entry name" value="Spore Coat Polysaccharide Biosynthesis Protein SpsA, Chain A"/>
    <property type="match status" value="1"/>
</dbReference>
<keyword evidence="5" id="KW-1185">Reference proteome</keyword>
<dbReference type="eggNOG" id="COG1442">
    <property type="taxonomic scope" value="Bacteria"/>
</dbReference>
<keyword evidence="1" id="KW-0328">Glycosyltransferase</keyword>
<dbReference type="STRING" id="1547445.LO80_02910"/>
<dbReference type="GO" id="GO:0046872">
    <property type="term" value="F:metal ion binding"/>
    <property type="evidence" value="ECO:0007669"/>
    <property type="project" value="UniProtKB-KW"/>
</dbReference>
<accession>A0A097EN87</accession>
<reference evidence="4 5" key="1">
    <citation type="submission" date="2014-10" db="EMBL/GenBank/DDBJ databases">
        <title>Whole genome sequence of Francisella endociliophora strain FSC1006, isolated from a laboratory culture of the marine ciliate Euplotes raikovi.</title>
        <authorList>
            <person name="Granberg M."/>
            <person name="Backman S."/>
            <person name="Lundmark E."/>
            <person name="Nilsson E."/>
            <person name="Karlsson E."/>
            <person name="Thelaus J."/>
            <person name="Ohrman C."/>
            <person name="Larkeryd A."/>
            <person name="Stenberg P."/>
        </authorList>
    </citation>
    <scope>NUCLEOTIDE SEQUENCE [LARGE SCALE GENOMIC DNA]</scope>
    <source>
        <strain evidence="4 5">FSC1006</strain>
    </source>
</reference>
<dbReference type="AlphaFoldDB" id="A0A097EN87"/>
<evidence type="ECO:0000256" key="1">
    <source>
        <dbReference type="ARBA" id="ARBA00022676"/>
    </source>
</evidence>
<dbReference type="GO" id="GO:0016757">
    <property type="term" value="F:glycosyltransferase activity"/>
    <property type="evidence" value="ECO:0007669"/>
    <property type="project" value="UniProtKB-KW"/>
</dbReference>
<dbReference type="CDD" id="cd04194">
    <property type="entry name" value="GT8_A4GalT_like"/>
    <property type="match status" value="1"/>
</dbReference>
<dbReference type="PANTHER" id="PTHR13778">
    <property type="entry name" value="GLYCOSYLTRANSFERASE 8 DOMAIN-CONTAINING PROTEIN"/>
    <property type="match status" value="1"/>
</dbReference>
<dbReference type="InterPro" id="IPR050748">
    <property type="entry name" value="Glycosyltrans_8_dom-fam"/>
</dbReference>
<dbReference type="KEGG" id="frf:LO80_02910"/>
<dbReference type="PANTHER" id="PTHR13778:SF47">
    <property type="entry name" value="LIPOPOLYSACCHARIDE 1,3-GALACTOSYLTRANSFERASE"/>
    <property type="match status" value="1"/>
</dbReference>
<evidence type="ECO:0000313" key="4">
    <source>
        <dbReference type="EMBL" id="AIT09028.1"/>
    </source>
</evidence>
<dbReference type="SUPFAM" id="SSF53448">
    <property type="entry name" value="Nucleotide-diphospho-sugar transferases"/>
    <property type="match status" value="1"/>
</dbReference>
<dbReference type="InterPro" id="IPR029044">
    <property type="entry name" value="Nucleotide-diphossugar_trans"/>
</dbReference>
<dbReference type="RefSeq" id="WP_040008378.1">
    <property type="nucleotide sequence ID" value="NZ_CP009574.1"/>
</dbReference>
<keyword evidence="3" id="KW-0479">Metal-binding</keyword>
<evidence type="ECO:0000256" key="2">
    <source>
        <dbReference type="ARBA" id="ARBA00022679"/>
    </source>
</evidence>
<proteinExistence type="predicted"/>
<dbReference type="InterPro" id="IPR002495">
    <property type="entry name" value="Glyco_trans_8"/>
</dbReference>
<dbReference type="OrthoDB" id="9807549at2"/>
<sequence>MKKIPIVFTFDKRIILGAATAIKSLIDTAKATTSYDIYVYHPDISQKYIKLFEQMISKTNHSIKFEYIDKSKFKDAPINKGGSWTEIVYYRLLIPELLPQYDKVIYSDVDVLFTEDMSDIYKTSLNGYELGAVAAEKNSLESVGHKYFEENKNEYIYWSGFLLMNTELMRELNFIDRCFATVKNFNQRLKFFDLDTINITSNKIKSLPFKYCTLQSIFYLKELNQATEYIYLKDVYSDEELIDAKNNPAIIHYAGKPGKPWRMKKPYPNYKEYIEKVPKELKKYTFRDIRKRIFSKT</sequence>
<evidence type="ECO:0000313" key="5">
    <source>
        <dbReference type="Proteomes" id="UP000029672"/>
    </source>
</evidence>
<evidence type="ECO:0000256" key="3">
    <source>
        <dbReference type="ARBA" id="ARBA00022723"/>
    </source>
</evidence>
<dbReference type="EMBL" id="CP009574">
    <property type="protein sequence ID" value="AIT09028.1"/>
    <property type="molecule type" value="Genomic_DNA"/>
</dbReference>
<protein>
    <submittedName>
        <fullName evidence="4">Glycosyl transferase</fullName>
    </submittedName>
</protein>
<name>A0A097EN87_9GAMM</name>